<feature type="transmembrane region" description="Helical" evidence="7">
    <location>
        <begin position="16"/>
        <end position="35"/>
    </location>
</feature>
<dbReference type="AlphaFoldDB" id="A0A0P1IIH5"/>
<feature type="transmembrane region" description="Helical" evidence="7">
    <location>
        <begin position="136"/>
        <end position="157"/>
    </location>
</feature>
<proteinExistence type="inferred from homology"/>
<feature type="transmembrane region" description="Helical" evidence="7">
    <location>
        <begin position="289"/>
        <end position="315"/>
    </location>
</feature>
<evidence type="ECO:0000256" key="2">
    <source>
        <dbReference type="ARBA" id="ARBA00007977"/>
    </source>
</evidence>
<evidence type="ECO:0000256" key="5">
    <source>
        <dbReference type="ARBA" id="ARBA00022989"/>
    </source>
</evidence>
<comment type="similarity">
    <text evidence="2">Belongs to the UPF0324 family.</text>
</comment>
<name>A0A0P1IIH5_9RHOB</name>
<dbReference type="PANTHER" id="PTHR30106:SF2">
    <property type="entry name" value="UPF0324 INNER MEMBRANE PROTEIN YEIH"/>
    <property type="match status" value="1"/>
</dbReference>
<dbReference type="STRING" id="1715693.PH7735_03988"/>
<evidence type="ECO:0000256" key="3">
    <source>
        <dbReference type="ARBA" id="ARBA00022475"/>
    </source>
</evidence>
<evidence type="ECO:0000313" key="9">
    <source>
        <dbReference type="Proteomes" id="UP000051870"/>
    </source>
</evidence>
<accession>A0A0P1IIH5</accession>
<dbReference type="InterPro" id="IPR018383">
    <property type="entry name" value="UPF0324_pro"/>
</dbReference>
<feature type="transmembrane region" description="Helical" evidence="7">
    <location>
        <begin position="202"/>
        <end position="222"/>
    </location>
</feature>
<keyword evidence="9" id="KW-1185">Reference proteome</keyword>
<dbReference type="Proteomes" id="UP000051870">
    <property type="component" value="Unassembled WGS sequence"/>
</dbReference>
<evidence type="ECO:0008006" key="10">
    <source>
        <dbReference type="Google" id="ProtNLM"/>
    </source>
</evidence>
<comment type="subcellular location">
    <subcellularLocation>
        <location evidence="1">Cell membrane</location>
        <topology evidence="1">Multi-pass membrane protein</topology>
    </subcellularLocation>
</comment>
<reference evidence="9" key="1">
    <citation type="submission" date="2015-09" db="EMBL/GenBank/DDBJ databases">
        <authorList>
            <person name="Rodrigo-Torres Lidia"/>
            <person name="Arahal R.David."/>
        </authorList>
    </citation>
    <scope>NUCLEOTIDE SEQUENCE [LARGE SCALE GENOMIC DNA]</scope>
    <source>
        <strain evidence="9">CECT 7735</strain>
    </source>
</reference>
<evidence type="ECO:0000313" key="8">
    <source>
        <dbReference type="EMBL" id="CUK14976.1"/>
    </source>
</evidence>
<keyword evidence="3" id="KW-1003">Cell membrane</keyword>
<evidence type="ECO:0000256" key="4">
    <source>
        <dbReference type="ARBA" id="ARBA00022692"/>
    </source>
</evidence>
<keyword evidence="4 7" id="KW-0812">Transmembrane</keyword>
<evidence type="ECO:0000256" key="7">
    <source>
        <dbReference type="SAM" id="Phobius"/>
    </source>
</evidence>
<dbReference type="PANTHER" id="PTHR30106">
    <property type="entry name" value="INNER MEMBRANE PROTEIN YEIH-RELATED"/>
    <property type="match status" value="1"/>
</dbReference>
<feature type="transmembrane region" description="Helical" evidence="7">
    <location>
        <begin position="257"/>
        <end position="277"/>
    </location>
</feature>
<protein>
    <recommendedName>
        <fullName evidence="10">Sulfate exporter family transporter</fullName>
    </recommendedName>
</protein>
<feature type="transmembrane region" description="Helical" evidence="7">
    <location>
        <begin position="103"/>
        <end position="124"/>
    </location>
</feature>
<evidence type="ECO:0000256" key="6">
    <source>
        <dbReference type="ARBA" id="ARBA00023136"/>
    </source>
</evidence>
<sequence>MAVIVAITAQFLSQHYGTPAMLLALLLGIAVNFLGEEGRTVPGIAFGSRTLLRLGVAFLGVRISFDLMMGLGVQVILLVIGGVLATIAFGLIVARFFGHKWRFAFLTAGSVAICGASAAMAISAILPKDERSEERLIFTVMGVTVLSTLAMILYPIAVDLLDLNDLQGGVFLGGTIHDVAQVVGAGFTISETTGDTATLVKLIRVATLAPVVLVASLLIRRFAEAPVGEGSPPILPSFVVGFLVLATLNSLHLLPPFVVEALSSASRWLLLTAIAAVGMKTDLRQVLKVGGAAIALLIVETTFICLFILMGVTLIT</sequence>
<keyword evidence="6 7" id="KW-0472">Membrane</keyword>
<gene>
    <name evidence="8" type="ORF">PH7735_03988</name>
</gene>
<feature type="transmembrane region" description="Helical" evidence="7">
    <location>
        <begin position="234"/>
        <end position="251"/>
    </location>
</feature>
<evidence type="ECO:0000256" key="1">
    <source>
        <dbReference type="ARBA" id="ARBA00004651"/>
    </source>
</evidence>
<feature type="transmembrane region" description="Helical" evidence="7">
    <location>
        <begin position="75"/>
        <end position="97"/>
    </location>
</feature>
<keyword evidence="5 7" id="KW-1133">Transmembrane helix</keyword>
<dbReference type="EMBL" id="CYTW01000007">
    <property type="protein sequence ID" value="CUK14976.1"/>
    <property type="molecule type" value="Genomic_DNA"/>
</dbReference>
<organism evidence="8 9">
    <name type="scientific">Shimia thalassica</name>
    <dbReference type="NCBI Taxonomy" id="1715693"/>
    <lineage>
        <taxon>Bacteria</taxon>
        <taxon>Pseudomonadati</taxon>
        <taxon>Pseudomonadota</taxon>
        <taxon>Alphaproteobacteria</taxon>
        <taxon>Rhodobacterales</taxon>
        <taxon>Roseobacteraceae</taxon>
    </lineage>
</organism>
<dbReference type="GO" id="GO:0005886">
    <property type="term" value="C:plasma membrane"/>
    <property type="evidence" value="ECO:0007669"/>
    <property type="project" value="UniProtKB-SubCell"/>
</dbReference>
<dbReference type="Pfam" id="PF03601">
    <property type="entry name" value="Cons_hypoth698"/>
    <property type="match status" value="1"/>
</dbReference>